<feature type="transmembrane region" description="Helical" evidence="2">
    <location>
        <begin position="43"/>
        <end position="65"/>
    </location>
</feature>
<dbReference type="VEuPathDB" id="VectorBase:ADAC003788"/>
<reference evidence="4" key="3">
    <citation type="journal article" date="2013" name="Nucleic Acids Res.">
        <title>The genome of Anopheles darlingi, the main neotropical malaria vector.</title>
        <authorList>
            <person name="Marinotti O."/>
            <person name="Cerqueira G.C."/>
            <person name="de Almeida L.G."/>
            <person name="Ferro M.I."/>
            <person name="Loreto E.L."/>
            <person name="Zaha A."/>
            <person name="Teixeira S.M."/>
            <person name="Wespiser A.R."/>
            <person name="Almeida E Silva A."/>
            <person name="Schlindwein A.D."/>
            <person name="Pacheco A.C."/>
            <person name="Silva A.L."/>
            <person name="Graveley B.R."/>
            <person name="Walenz B.P."/>
            <person name="Lima Bde A."/>
            <person name="Ribeiro C.A."/>
            <person name="Nunes-Silva C.G."/>
            <person name="de Carvalho C.R."/>
            <person name="Soares C.M."/>
            <person name="de Menezes C.B."/>
            <person name="Matiolli C."/>
            <person name="Caffrey D."/>
            <person name="Araujo D.A."/>
            <person name="de Oliveira D.M."/>
            <person name="Golenbock D."/>
            <person name="Grisard E.C."/>
            <person name="Fantinatti-Garboggini F."/>
            <person name="de Carvalho F.M."/>
            <person name="Barcellos F.G."/>
            <person name="Prosdocimi F."/>
            <person name="May G."/>
            <person name="Azevedo Junior G.M."/>
            <person name="Guimaraes G.M."/>
            <person name="Goldman G.H."/>
            <person name="Padilha I.Q."/>
            <person name="Batista Jda S."/>
            <person name="Ferro J.A."/>
            <person name="Ribeiro J.M."/>
            <person name="Fietto J.L."/>
            <person name="Dabbas K.M."/>
            <person name="Cerdeira L."/>
            <person name="Agnez-Lima L.F."/>
            <person name="Brocchi M."/>
            <person name="de Carvalho M.O."/>
            <person name="Teixeira Mde M."/>
            <person name="Diniz Maia Mde M."/>
            <person name="Goldman M.H."/>
            <person name="Cruz Schneider M.P."/>
            <person name="Felipe M.S."/>
            <person name="Hungria M."/>
            <person name="Nicolas M.F."/>
            <person name="Pereira M."/>
            <person name="Montes M.A."/>
            <person name="Cantao M.E."/>
            <person name="Vincentz M."/>
            <person name="Rafael M.S."/>
            <person name="Silverman N."/>
            <person name="Stoco P.H."/>
            <person name="Souza R.C."/>
            <person name="Vicentini R."/>
            <person name="Gazzinelli R.T."/>
            <person name="Neves Rde O."/>
            <person name="Silva R."/>
            <person name="Astolfi-Filho S."/>
            <person name="Maciel T.E."/>
            <person name="Urmenyi T.P."/>
            <person name="Tadei W.P."/>
            <person name="Camargo E.P."/>
            <person name="de Vasconcelos A.T."/>
        </authorList>
    </citation>
    <scope>NUCLEOTIDE SEQUENCE</scope>
</reference>
<reference evidence="5" key="4">
    <citation type="submission" date="2015-06" db="UniProtKB">
        <authorList>
            <consortium name="EnsemblMetazoa"/>
        </authorList>
    </citation>
    <scope>IDENTIFICATION</scope>
</reference>
<keyword evidence="6" id="KW-1185">Reference proteome</keyword>
<gene>
    <name evidence="4" type="ORF">AND_003788</name>
</gene>
<dbReference type="InterPro" id="IPR007110">
    <property type="entry name" value="Ig-like_dom"/>
</dbReference>
<dbReference type="STRING" id="43151.W5JNY9"/>
<dbReference type="EnsemblMetazoa" id="ADAC003788-RA">
    <property type="protein sequence ID" value="ADAC003788-PA"/>
    <property type="gene ID" value="ADAC003788"/>
</dbReference>
<dbReference type="FunFam" id="2.60.40.10:FF:001634">
    <property type="entry name" value="Beat-IIIc, isoform B"/>
    <property type="match status" value="1"/>
</dbReference>
<dbReference type="InterPro" id="IPR013783">
    <property type="entry name" value="Ig-like_fold"/>
</dbReference>
<evidence type="ECO:0000313" key="5">
    <source>
        <dbReference type="EnsemblMetazoa" id="ADAC003788-PA"/>
    </source>
</evidence>
<reference evidence="4 6" key="1">
    <citation type="journal article" date="2010" name="BMC Genomics">
        <title>Combination of measures distinguishes pre-miRNAs from other stem-loops in the genome of the newly sequenced Anopheles darlingi.</title>
        <authorList>
            <person name="Mendes N.D."/>
            <person name="Freitas A.T."/>
            <person name="Vasconcelos A.T."/>
            <person name="Sagot M.F."/>
        </authorList>
    </citation>
    <scope>NUCLEOTIDE SEQUENCE</scope>
</reference>
<dbReference type="eggNOG" id="ENOG502QU73">
    <property type="taxonomic scope" value="Eukaryota"/>
</dbReference>
<dbReference type="PANTHER" id="PTHR21261">
    <property type="entry name" value="BEAT PROTEIN"/>
    <property type="match status" value="1"/>
</dbReference>
<dbReference type="Gene3D" id="2.60.40.10">
    <property type="entry name" value="Immunoglobulins"/>
    <property type="match status" value="2"/>
</dbReference>
<sequence length="341" mass="38657">MKLWPVLQQTLLPLLVTRRHENRRPTTHLHQQMDTPPKTIHKMWCWLIVFHLFLLSDLVLCITLTEVRVPKHTIRGHAVKLECHYDMEGEALYSVKWYKDGREFYRYVPRDDPPGTVFPQLGIAVDLANSTSEQVILDPLDLSSSGKYRCEVSAEAPSFQTVSDHGEMMVVVLPDQDPYITGGKPRYQVGDPVRVNCTSGRSKPAVHLTWYINGDPADPGLLKRYEPRITGIDRLETSILGLEFRVKPKHFKHGDMKLKCLATISTVYWKSNEESVEGEKLQKAPTLESRRAVSADSRADRVQAASSSTVATAIADHDRQVSATKLAIYVFILLASYRYTS</sequence>
<dbReference type="Pfam" id="PF08205">
    <property type="entry name" value="C2-set_2"/>
    <property type="match status" value="1"/>
</dbReference>
<organism evidence="4">
    <name type="scientific">Anopheles darlingi</name>
    <name type="common">Mosquito</name>
    <dbReference type="NCBI Taxonomy" id="43151"/>
    <lineage>
        <taxon>Eukaryota</taxon>
        <taxon>Metazoa</taxon>
        <taxon>Ecdysozoa</taxon>
        <taxon>Arthropoda</taxon>
        <taxon>Hexapoda</taxon>
        <taxon>Insecta</taxon>
        <taxon>Pterygota</taxon>
        <taxon>Neoptera</taxon>
        <taxon>Endopterygota</taxon>
        <taxon>Diptera</taxon>
        <taxon>Nematocera</taxon>
        <taxon>Culicoidea</taxon>
        <taxon>Culicidae</taxon>
        <taxon>Anophelinae</taxon>
        <taxon>Anopheles</taxon>
    </lineage>
</organism>
<dbReference type="EMBL" id="ADMH02001006">
    <property type="protein sequence ID" value="ETN64469.1"/>
    <property type="molecule type" value="Genomic_DNA"/>
</dbReference>
<dbReference type="InterPro" id="IPR036179">
    <property type="entry name" value="Ig-like_dom_sf"/>
</dbReference>
<feature type="domain" description="Ig-like" evidence="3">
    <location>
        <begin position="76"/>
        <end position="163"/>
    </location>
</feature>
<dbReference type="OMA" id="HGEMMVV"/>
<evidence type="ECO:0000313" key="6">
    <source>
        <dbReference type="Proteomes" id="UP000000673"/>
    </source>
</evidence>
<accession>W5JNY9</accession>
<dbReference type="VEuPathDB" id="VectorBase:ADAR2_005842"/>
<proteinExistence type="predicted"/>
<dbReference type="PANTHER" id="PTHR21261:SF15">
    <property type="entry name" value="BEATEN PATH IIIA, ISOFORM D-RELATED"/>
    <property type="match status" value="1"/>
</dbReference>
<dbReference type="HOGENOM" id="CLU_046048_0_0_1"/>
<evidence type="ECO:0000259" key="3">
    <source>
        <dbReference type="PROSITE" id="PS50835"/>
    </source>
</evidence>
<dbReference type="Proteomes" id="UP000000673">
    <property type="component" value="Unassembled WGS sequence"/>
</dbReference>
<dbReference type="FunCoup" id="W5JNY9">
    <property type="interactions" value="13"/>
</dbReference>
<reference evidence="4" key="2">
    <citation type="submission" date="2010-05" db="EMBL/GenBank/DDBJ databases">
        <authorList>
            <person name="Almeida L.G."/>
            <person name="Nicolas M.F."/>
            <person name="Souza R.C."/>
            <person name="Vasconcelos A.T.R."/>
        </authorList>
    </citation>
    <scope>NUCLEOTIDE SEQUENCE</scope>
</reference>
<evidence type="ECO:0000256" key="2">
    <source>
        <dbReference type="SAM" id="Phobius"/>
    </source>
</evidence>
<protein>
    <submittedName>
        <fullName evidence="4">Beat protein</fullName>
    </submittedName>
</protein>
<dbReference type="PROSITE" id="PS50835">
    <property type="entry name" value="IG_LIKE"/>
    <property type="match status" value="1"/>
</dbReference>
<dbReference type="GO" id="GO:0008045">
    <property type="term" value="P:motor neuron axon guidance"/>
    <property type="evidence" value="ECO:0007669"/>
    <property type="project" value="TreeGrafter"/>
</dbReference>
<keyword evidence="1" id="KW-1015">Disulfide bond</keyword>
<evidence type="ECO:0000256" key="1">
    <source>
        <dbReference type="ARBA" id="ARBA00023157"/>
    </source>
</evidence>
<name>W5JNY9_ANODA</name>
<dbReference type="SUPFAM" id="SSF48726">
    <property type="entry name" value="Immunoglobulin"/>
    <property type="match status" value="1"/>
</dbReference>
<evidence type="ECO:0000313" key="4">
    <source>
        <dbReference type="EMBL" id="ETN64469.1"/>
    </source>
</evidence>
<keyword evidence="2" id="KW-0812">Transmembrane</keyword>
<dbReference type="FunFam" id="2.60.40.10:FF:000437">
    <property type="entry name" value="Beat-IIIc, isoform A"/>
    <property type="match status" value="1"/>
</dbReference>
<keyword evidence="2" id="KW-1133">Transmembrane helix</keyword>
<keyword evidence="2" id="KW-0472">Membrane</keyword>
<dbReference type="InterPro" id="IPR013162">
    <property type="entry name" value="CD80_C2-set"/>
</dbReference>
<dbReference type="AlphaFoldDB" id="W5JNY9"/>